<comment type="similarity">
    <text evidence="1">Belongs to the MAM33 family.</text>
</comment>
<dbReference type="SUPFAM" id="SSF54529">
    <property type="entry name" value="Mitochondrial glycoprotein MAM33-like"/>
    <property type="match status" value="1"/>
</dbReference>
<dbReference type="PANTHER" id="PTHR10826">
    <property type="entry name" value="COMPLEMENT COMPONENT 1"/>
    <property type="match status" value="1"/>
</dbReference>
<accession>A0A4Y7NIW9</accession>
<dbReference type="Pfam" id="PF02330">
    <property type="entry name" value="MAM33"/>
    <property type="match status" value="1"/>
</dbReference>
<dbReference type="AlphaFoldDB" id="A0A4Y7NIW9"/>
<sequence length="264" mass="29436">MASSVFNALRVISRVLPVSTRTAGLVSKNATRTLWSVSSSKQLSSSYLYQKNAHQSCLCGSCRGMHTRGDKELVEFLAEEIAAEKKNSKPRNMGNVDGFDVKLDGAQIVLSKKFNDEVVEVTMNVNHSVDADVNEDELNTKADNPPQPEMKSRPNFEVKLIKGKKTTQFVCSFIQEVPEAMDEGPNDVFSIDELLVFEGESNEKTYAVAGEILDGYMYDLLMNLLEERGVSNEFADKVSDFATKREHDLYLTLLESLQSFVQGK</sequence>
<gene>
    <name evidence="2" type="primary">EOG090X0APE</name>
</gene>
<organism evidence="2">
    <name type="scientific">Moina brachiata</name>
    <dbReference type="NCBI Taxonomy" id="675436"/>
    <lineage>
        <taxon>Eukaryota</taxon>
        <taxon>Metazoa</taxon>
        <taxon>Ecdysozoa</taxon>
        <taxon>Arthropoda</taxon>
        <taxon>Crustacea</taxon>
        <taxon>Branchiopoda</taxon>
        <taxon>Diplostraca</taxon>
        <taxon>Cladocera</taxon>
        <taxon>Anomopoda</taxon>
        <taxon>Moinidae</taxon>
        <taxon>Moina</taxon>
    </lineage>
</organism>
<dbReference type="InterPro" id="IPR036561">
    <property type="entry name" value="MAM33_sf"/>
</dbReference>
<dbReference type="GO" id="GO:0042256">
    <property type="term" value="P:cytosolic ribosome assembly"/>
    <property type="evidence" value="ECO:0007669"/>
    <property type="project" value="TreeGrafter"/>
</dbReference>
<protein>
    <submittedName>
        <fullName evidence="2">EOG090X0APE</fullName>
    </submittedName>
</protein>
<dbReference type="Gene3D" id="3.10.280.10">
    <property type="entry name" value="Mitochondrial glycoprotein"/>
    <property type="match status" value="1"/>
</dbReference>
<evidence type="ECO:0000256" key="1">
    <source>
        <dbReference type="ARBA" id="ARBA00005457"/>
    </source>
</evidence>
<dbReference type="FunFam" id="3.10.280.10:FF:000005">
    <property type="entry name" value="Glycoprotein gC1qBP, putative"/>
    <property type="match status" value="1"/>
</dbReference>
<evidence type="ECO:0000313" key="2">
    <source>
        <dbReference type="EMBL" id="SVE93171.1"/>
    </source>
</evidence>
<reference evidence="2" key="1">
    <citation type="submission" date="2018-08" db="EMBL/GenBank/DDBJ databases">
        <authorList>
            <person name="Cornetti L."/>
        </authorList>
    </citation>
    <scope>NUCLEOTIDE SEQUENCE</scope>
    <source>
        <strain evidence="2">DE-FRO-2-1</strain>
    </source>
</reference>
<dbReference type="InterPro" id="IPR003428">
    <property type="entry name" value="MAM33"/>
</dbReference>
<dbReference type="GO" id="GO:0005759">
    <property type="term" value="C:mitochondrial matrix"/>
    <property type="evidence" value="ECO:0007669"/>
    <property type="project" value="InterPro"/>
</dbReference>
<proteinExistence type="evidence at transcript level"/>
<name>A0A4Y7NIW9_9CRUS</name>
<dbReference type="EMBL" id="LR023552">
    <property type="protein sequence ID" value="SVE93171.1"/>
    <property type="molecule type" value="mRNA"/>
</dbReference>
<dbReference type="PANTHER" id="PTHR10826:SF1">
    <property type="entry name" value="COMPLEMENT COMPONENT 1 Q SUBCOMPONENT-BINDING PROTEIN, MITOCHONDRIAL"/>
    <property type="match status" value="1"/>
</dbReference>